<dbReference type="GO" id="GO:0071944">
    <property type="term" value="C:cell periphery"/>
    <property type="evidence" value="ECO:0007669"/>
    <property type="project" value="TreeGrafter"/>
</dbReference>
<dbReference type="AlphaFoldDB" id="A0A5N6KSG7"/>
<feature type="compositionally biased region" description="Pro residues" evidence="1">
    <location>
        <begin position="236"/>
        <end position="245"/>
    </location>
</feature>
<feature type="region of interest" description="Disordered" evidence="1">
    <location>
        <begin position="228"/>
        <end position="282"/>
    </location>
</feature>
<name>A0A5N6KSG7_9ROSI</name>
<dbReference type="EMBL" id="VIBQ01000012">
    <property type="protein sequence ID" value="KAB8342802.1"/>
    <property type="molecule type" value="Genomic_DNA"/>
</dbReference>
<feature type="compositionally biased region" description="Polar residues" evidence="1">
    <location>
        <begin position="146"/>
        <end position="167"/>
    </location>
</feature>
<feature type="compositionally biased region" description="Polar residues" evidence="1">
    <location>
        <begin position="36"/>
        <end position="50"/>
    </location>
</feature>
<dbReference type="Proteomes" id="UP000327013">
    <property type="component" value="Unassembled WGS sequence"/>
</dbReference>
<dbReference type="PANTHER" id="PTHR18063">
    <property type="entry name" value="NF-E2 INDUCIBLE PROTEIN"/>
    <property type="match status" value="1"/>
</dbReference>
<dbReference type="OrthoDB" id="10261212at2759"/>
<feature type="region of interest" description="Disordered" evidence="1">
    <location>
        <begin position="1"/>
        <end position="212"/>
    </location>
</feature>
<feature type="compositionally biased region" description="Polar residues" evidence="1">
    <location>
        <begin position="681"/>
        <end position="694"/>
    </location>
</feature>
<dbReference type="InterPro" id="IPR033979">
    <property type="entry name" value="MINDY_domain"/>
</dbReference>
<dbReference type="GO" id="GO:0016807">
    <property type="term" value="F:cysteine-type carboxypeptidase activity"/>
    <property type="evidence" value="ECO:0007669"/>
    <property type="project" value="TreeGrafter"/>
</dbReference>
<evidence type="ECO:0000256" key="1">
    <source>
        <dbReference type="SAM" id="MobiDB-lite"/>
    </source>
</evidence>
<dbReference type="GO" id="GO:0071108">
    <property type="term" value="P:protein K48-linked deubiquitination"/>
    <property type="evidence" value="ECO:0007669"/>
    <property type="project" value="TreeGrafter"/>
</dbReference>
<dbReference type="GO" id="GO:0004843">
    <property type="term" value="F:cysteine-type deubiquitinase activity"/>
    <property type="evidence" value="ECO:0007669"/>
    <property type="project" value="InterPro"/>
</dbReference>
<keyword evidence="4" id="KW-1185">Reference proteome</keyword>
<feature type="compositionally biased region" description="Basic and acidic residues" evidence="1">
    <location>
        <begin position="773"/>
        <end position="788"/>
    </location>
</feature>
<dbReference type="PANTHER" id="PTHR18063:SF6">
    <property type="entry name" value="UBIQUITIN CARBOXYL-TERMINAL HYDROLASE"/>
    <property type="match status" value="1"/>
</dbReference>
<reference evidence="3 4" key="1">
    <citation type="submission" date="2019-06" db="EMBL/GenBank/DDBJ databases">
        <title>A chromosomal-level reference genome of Carpinus fangiana (Coryloideae, Betulaceae).</title>
        <authorList>
            <person name="Yang X."/>
            <person name="Wang Z."/>
            <person name="Zhang L."/>
            <person name="Hao G."/>
            <person name="Liu J."/>
            <person name="Yang Y."/>
        </authorList>
    </citation>
    <scope>NUCLEOTIDE SEQUENCE [LARGE SCALE GENOMIC DNA]</scope>
    <source>
        <strain evidence="3">Cfa_2016G</strain>
        <tissue evidence="3">Leaf</tissue>
    </source>
</reference>
<evidence type="ECO:0000313" key="4">
    <source>
        <dbReference type="Proteomes" id="UP000327013"/>
    </source>
</evidence>
<comment type="caution">
    <text evidence="3">The sequence shown here is derived from an EMBL/GenBank/DDBJ whole genome shotgun (WGS) entry which is preliminary data.</text>
</comment>
<feature type="compositionally biased region" description="Low complexity" evidence="1">
    <location>
        <begin position="725"/>
        <end position="745"/>
    </location>
</feature>
<proteinExistence type="predicted"/>
<gene>
    <name evidence="3" type="ORF">FH972_022400</name>
</gene>
<evidence type="ECO:0000313" key="3">
    <source>
        <dbReference type="EMBL" id="KAB8342802.1"/>
    </source>
</evidence>
<feature type="region of interest" description="Disordered" evidence="1">
    <location>
        <begin position="578"/>
        <end position="788"/>
    </location>
</feature>
<sequence>MVLRRPGADGLQPDSAIYPVVHPPQTPTPPHEPLPATSQHSTPAELADTSQHSRAEAEIPNLRNEDSDSDWDASEREDDEVGNSPSKVPRVLPASLRVAQHNPTFDDRLQLTDPISEMSAPFPHGPSPQPASSPSTSAKHLHIHAQSLSLESVAQPPQSPSGRSNKNPFRKESFNEQAPTPPAEFAPTNPFRRHAQEGGAPLITLDASPTKEQPDVAVAGIPSETVATPSAVYPSEPAPSQPAPAPGQVSSSDPAPLNKPLAHVATAGPSTGAESPTTSVRRTRHEVYQIRNIKWKDPTSSKELRESPILIQNANGPCPLLALVNGLVLSTPPGEVTALIDTLKARENVSLGLLLDAVFDELMSDRRGSSAVELPDVDKLYSFLLALHTGMNVNPRFVSRDDDVAGGFEDTKEMQLYSTFELPLLHGWLPSTSDPAYTAFARSAPSYEDAQNLLFREEELERALESSQLNAEDEAAFMDLAAIKHFLHRWPTQLTEHGLSKLHESIKSCQVAILFRNDHFSTLYKEPSSGRLMALVTDAGYAPHAEVVWESLLDTTGSGSELFSGDFRLVSHVDSQGRARAGGEEGWTTVDGKLTRAAENDGDSAGASTRRDHDQGAPAALSASEQEDHDLALAMQLQEEEEERQRNEQAARRREERLSQQFLSQDASNRNGRGPDIPPRRSQQSTSPARQASNAGGGTAGGAPPTYEEARHDRAYHPPREHPAHAAAPRQGMPVQAAPAPQARRGLMRRGRGSDVGPTSPGGGAQSQPYYMDSHEAVADRREGCSVM</sequence>
<evidence type="ECO:0000259" key="2">
    <source>
        <dbReference type="Pfam" id="PF04424"/>
    </source>
</evidence>
<feature type="compositionally biased region" description="Polar residues" evidence="1">
    <location>
        <begin position="662"/>
        <end position="671"/>
    </location>
</feature>
<dbReference type="InterPro" id="IPR007518">
    <property type="entry name" value="MINDY"/>
</dbReference>
<dbReference type="Pfam" id="PF04424">
    <property type="entry name" value="MINDY_DUB"/>
    <property type="match status" value="1"/>
</dbReference>
<feature type="domain" description="MINDY deubiquitinase" evidence="2">
    <location>
        <begin position="287"/>
        <end position="567"/>
    </location>
</feature>
<feature type="compositionally biased region" description="Polar residues" evidence="1">
    <location>
        <begin position="268"/>
        <end position="280"/>
    </location>
</feature>
<feature type="compositionally biased region" description="Basic and acidic residues" evidence="1">
    <location>
        <begin position="643"/>
        <end position="658"/>
    </location>
</feature>
<protein>
    <recommendedName>
        <fullName evidence="2">MINDY deubiquitinase domain-containing protein</fullName>
    </recommendedName>
</protein>
<dbReference type="GO" id="GO:0005829">
    <property type="term" value="C:cytosol"/>
    <property type="evidence" value="ECO:0007669"/>
    <property type="project" value="TreeGrafter"/>
</dbReference>
<dbReference type="GO" id="GO:1990380">
    <property type="term" value="F:K48-linked deubiquitinase activity"/>
    <property type="evidence" value="ECO:0007669"/>
    <property type="project" value="InterPro"/>
</dbReference>
<feature type="compositionally biased region" description="Basic and acidic residues" evidence="1">
    <location>
        <begin position="708"/>
        <end position="724"/>
    </location>
</feature>
<accession>A0A5N6KSG7</accession>
<organism evidence="3 4">
    <name type="scientific">Carpinus fangiana</name>
    <dbReference type="NCBI Taxonomy" id="176857"/>
    <lineage>
        <taxon>Eukaryota</taxon>
        <taxon>Viridiplantae</taxon>
        <taxon>Streptophyta</taxon>
        <taxon>Embryophyta</taxon>
        <taxon>Tracheophyta</taxon>
        <taxon>Spermatophyta</taxon>
        <taxon>Magnoliopsida</taxon>
        <taxon>eudicotyledons</taxon>
        <taxon>Gunneridae</taxon>
        <taxon>Pentapetalae</taxon>
        <taxon>rosids</taxon>
        <taxon>fabids</taxon>
        <taxon>Fagales</taxon>
        <taxon>Betulaceae</taxon>
        <taxon>Carpinus</taxon>
    </lineage>
</organism>
<feature type="compositionally biased region" description="Acidic residues" evidence="1">
    <location>
        <begin position="67"/>
        <end position="81"/>
    </location>
</feature>
<feature type="compositionally biased region" description="Pro residues" evidence="1">
    <location>
        <begin position="21"/>
        <end position="33"/>
    </location>
</feature>